<dbReference type="InterPro" id="IPR052256">
    <property type="entry name" value="E3_ubiquitin-ligase_CHFR"/>
</dbReference>
<evidence type="ECO:0008006" key="3">
    <source>
        <dbReference type="Google" id="ProtNLM"/>
    </source>
</evidence>
<proteinExistence type="predicted"/>
<dbReference type="GO" id="GO:0004842">
    <property type="term" value="F:ubiquitin-protein transferase activity"/>
    <property type="evidence" value="ECO:0007669"/>
    <property type="project" value="TreeGrafter"/>
</dbReference>
<organism evidence="2">
    <name type="scientific">Phaeodactylum tricornutum</name>
    <name type="common">Diatom</name>
    <dbReference type="NCBI Taxonomy" id="2850"/>
    <lineage>
        <taxon>Eukaryota</taxon>
        <taxon>Sar</taxon>
        <taxon>Stramenopiles</taxon>
        <taxon>Ochrophyta</taxon>
        <taxon>Bacillariophyta</taxon>
        <taxon>Bacillariophyceae</taxon>
        <taxon>Bacillariophycidae</taxon>
        <taxon>Naviculales</taxon>
        <taxon>Phaeodactylaceae</taxon>
        <taxon>Phaeodactylum</taxon>
    </lineage>
</organism>
<dbReference type="EMBL" id="OU594950">
    <property type="protein sequence ID" value="CAG9294710.1"/>
    <property type="molecule type" value="Genomic_DNA"/>
</dbReference>
<accession>A0A8J9TGD1</accession>
<dbReference type="PANTHER" id="PTHR16079:SF4">
    <property type="entry name" value="E3 UBIQUITIN-PROTEIN LIGASE CHFR"/>
    <property type="match status" value="1"/>
</dbReference>
<dbReference type="AlphaFoldDB" id="A0A8J9TGD1"/>
<dbReference type="GO" id="GO:0006511">
    <property type="term" value="P:ubiquitin-dependent protein catabolic process"/>
    <property type="evidence" value="ECO:0007669"/>
    <property type="project" value="TreeGrafter"/>
</dbReference>
<feature type="region of interest" description="Disordered" evidence="1">
    <location>
        <begin position="138"/>
        <end position="174"/>
    </location>
</feature>
<dbReference type="Proteomes" id="UP000836788">
    <property type="component" value="Chromosome 9"/>
</dbReference>
<evidence type="ECO:0000256" key="1">
    <source>
        <dbReference type="SAM" id="MobiDB-lite"/>
    </source>
</evidence>
<dbReference type="InterPro" id="IPR013083">
    <property type="entry name" value="Znf_RING/FYVE/PHD"/>
</dbReference>
<name>A0A8J9TGD1_PHATR</name>
<reference evidence="2" key="1">
    <citation type="submission" date="2022-02" db="EMBL/GenBank/DDBJ databases">
        <authorList>
            <person name="Giguere J D."/>
        </authorList>
    </citation>
    <scope>NUCLEOTIDE SEQUENCE</scope>
    <source>
        <strain evidence="2">CCAP 1055/1</strain>
    </source>
</reference>
<protein>
    <recommendedName>
        <fullName evidence="3">RING-type domain-containing protein</fullName>
    </recommendedName>
</protein>
<evidence type="ECO:0000313" key="2">
    <source>
        <dbReference type="EMBL" id="CAG9294710.1"/>
    </source>
</evidence>
<dbReference type="SUPFAM" id="SSF49879">
    <property type="entry name" value="SMAD/FHA domain"/>
    <property type="match status" value="1"/>
</dbReference>
<dbReference type="GO" id="GO:0005634">
    <property type="term" value="C:nucleus"/>
    <property type="evidence" value="ECO:0007669"/>
    <property type="project" value="TreeGrafter"/>
</dbReference>
<feature type="compositionally biased region" description="Polar residues" evidence="1">
    <location>
        <begin position="146"/>
        <end position="161"/>
    </location>
</feature>
<dbReference type="PANTHER" id="PTHR16079">
    <property type="entry name" value="UBIQUITIN LIGASE PROTEIN CHFR"/>
    <property type="match status" value="1"/>
</dbReference>
<dbReference type="Gene3D" id="3.30.40.10">
    <property type="entry name" value="Zinc/RING finger domain, C3HC4 (zinc finger)"/>
    <property type="match status" value="1"/>
</dbReference>
<dbReference type="InterPro" id="IPR008984">
    <property type="entry name" value="SMAD_FHA_dom_sf"/>
</dbReference>
<sequence length="331" mass="35710">MPPSLIPIPRPHEALREDVRERPELVIPTVGAESTALCTGGMVLGRNTRTGIADSGLCRRVACIASDAAAVRIQGLTDTSTYTVGDTVYRGTAVVTLVDGDVLRLVPDRPHQPCCDLSTEPEITYDYTVRIPPRTVHNPTAAANKECSQSTLANAPTGTETSPRKRRRHQASHVSEVTLVDPLPSSRSTVSFKPVPNPAHEEFTCPCCLEIIVHATTLVPCGHTFCRACWVDGPTCHTCRAPCQGTVACRALDNAIESLVRQGAGFFTTGDVEYYRVRRGLTIPEHAATTSSRRRRRLGAESIADHPPIVYPLPPGDTSVGTTIQDAICID</sequence>
<gene>
    <name evidence="2" type="ORF">PTTT1_LOCUS55574</name>
</gene>
<dbReference type="GO" id="GO:0016567">
    <property type="term" value="P:protein ubiquitination"/>
    <property type="evidence" value="ECO:0007669"/>
    <property type="project" value="TreeGrafter"/>
</dbReference>
<dbReference type="SUPFAM" id="SSF57850">
    <property type="entry name" value="RING/U-box"/>
    <property type="match status" value="1"/>
</dbReference>